<dbReference type="Gene3D" id="3.20.20.105">
    <property type="entry name" value="Queuine tRNA-ribosyltransferase-like"/>
    <property type="match status" value="2"/>
</dbReference>
<dbReference type="Pfam" id="PF01702">
    <property type="entry name" value="TGT"/>
    <property type="match status" value="1"/>
</dbReference>
<dbReference type="SUPFAM" id="SSF51713">
    <property type="entry name" value="tRNA-guanine transglycosylase"/>
    <property type="match status" value="1"/>
</dbReference>
<comment type="caution">
    <text evidence="3">The sequence shown here is derived from an EMBL/GenBank/DDBJ whole genome shotgun (WGS) entry which is preliminary data.</text>
</comment>
<sequence length="136" mass="15159">KVAGYAIGGLSGGEAKEDFWKMVHLSTDLLPDDKPRYLMGVGFPLDLVVCSALGCDMFDCVFPTRTAVKKESTTSSIITTHNVAHQMNLMKSIRESILEERFPQFIEDFMLKMFPTKDYPGWAADALKSVNIHLPS</sequence>
<evidence type="ECO:0000313" key="3">
    <source>
        <dbReference type="EMBL" id="GIX77392.1"/>
    </source>
</evidence>
<evidence type="ECO:0000256" key="1">
    <source>
        <dbReference type="ARBA" id="ARBA00022833"/>
    </source>
</evidence>
<dbReference type="GO" id="GO:0008479">
    <property type="term" value="F:tRNA-guanosine(34) queuine transglycosylase activity"/>
    <property type="evidence" value="ECO:0007669"/>
    <property type="project" value="TreeGrafter"/>
</dbReference>
<dbReference type="AlphaFoldDB" id="A0AAV4MXX6"/>
<dbReference type="PANTHER" id="PTHR43530">
    <property type="entry name" value="QUEUINE TRNA-RIBOSYLTRANSFERASE CATALYTIC SUBUNIT 1"/>
    <property type="match status" value="1"/>
</dbReference>
<protein>
    <submittedName>
        <fullName evidence="3">Queuine tRNA-ribosyltransferase catalytic subunit 1</fullName>
    </submittedName>
</protein>
<dbReference type="InterPro" id="IPR002616">
    <property type="entry name" value="tRNA_ribo_trans-like"/>
</dbReference>
<organism evidence="3 4">
    <name type="scientific">Caerostris extrusa</name>
    <name type="common">Bark spider</name>
    <name type="synonym">Caerostris bankana</name>
    <dbReference type="NCBI Taxonomy" id="172846"/>
    <lineage>
        <taxon>Eukaryota</taxon>
        <taxon>Metazoa</taxon>
        <taxon>Ecdysozoa</taxon>
        <taxon>Arthropoda</taxon>
        <taxon>Chelicerata</taxon>
        <taxon>Arachnida</taxon>
        <taxon>Araneae</taxon>
        <taxon>Araneomorphae</taxon>
        <taxon>Entelegynae</taxon>
        <taxon>Araneoidea</taxon>
        <taxon>Araneidae</taxon>
        <taxon>Caerostris</taxon>
    </lineage>
</organism>
<gene>
    <name evidence="3" type="primary">qtrt1</name>
    <name evidence="3" type="ORF">CEXT_805731</name>
</gene>
<dbReference type="GO" id="GO:0006400">
    <property type="term" value="P:tRNA modification"/>
    <property type="evidence" value="ECO:0007669"/>
    <property type="project" value="InterPro"/>
</dbReference>
<proteinExistence type="predicted"/>
<name>A0AAV4MXX6_CAEEX</name>
<keyword evidence="1" id="KW-0862">Zinc</keyword>
<dbReference type="GO" id="GO:0005829">
    <property type="term" value="C:cytosol"/>
    <property type="evidence" value="ECO:0007669"/>
    <property type="project" value="TreeGrafter"/>
</dbReference>
<reference evidence="3 4" key="1">
    <citation type="submission" date="2021-06" db="EMBL/GenBank/DDBJ databases">
        <title>Caerostris extrusa draft genome.</title>
        <authorList>
            <person name="Kono N."/>
            <person name="Arakawa K."/>
        </authorList>
    </citation>
    <scope>NUCLEOTIDE SEQUENCE [LARGE SCALE GENOMIC DNA]</scope>
</reference>
<evidence type="ECO:0000259" key="2">
    <source>
        <dbReference type="Pfam" id="PF01702"/>
    </source>
</evidence>
<keyword evidence="4" id="KW-1185">Reference proteome</keyword>
<dbReference type="EMBL" id="BPLR01002751">
    <property type="protein sequence ID" value="GIX77392.1"/>
    <property type="molecule type" value="Genomic_DNA"/>
</dbReference>
<dbReference type="NCBIfam" id="TIGR00449">
    <property type="entry name" value="tgt_general"/>
    <property type="match status" value="1"/>
</dbReference>
<accession>A0AAV4MXX6</accession>
<dbReference type="Proteomes" id="UP001054945">
    <property type="component" value="Unassembled WGS sequence"/>
</dbReference>
<dbReference type="PANTHER" id="PTHR43530:SF1">
    <property type="entry name" value="QUEUINE TRNA-RIBOSYLTRANSFERASE CATALYTIC SUBUNIT 1"/>
    <property type="match status" value="1"/>
</dbReference>
<dbReference type="InterPro" id="IPR036511">
    <property type="entry name" value="TGT-like_sf"/>
</dbReference>
<feature type="non-terminal residue" evidence="3">
    <location>
        <position position="1"/>
    </location>
</feature>
<evidence type="ECO:0000313" key="4">
    <source>
        <dbReference type="Proteomes" id="UP001054945"/>
    </source>
</evidence>
<feature type="domain" description="tRNA-guanine(15) transglycosylase-like" evidence="2">
    <location>
        <begin position="2"/>
        <end position="71"/>
    </location>
</feature>